<organism evidence="1 2">
    <name type="scientific">Halomonas halophila</name>
    <dbReference type="NCBI Taxonomy" id="29573"/>
    <lineage>
        <taxon>Bacteria</taxon>
        <taxon>Pseudomonadati</taxon>
        <taxon>Pseudomonadota</taxon>
        <taxon>Gammaproteobacteria</taxon>
        <taxon>Oceanospirillales</taxon>
        <taxon>Halomonadaceae</taxon>
        <taxon>Halomonas</taxon>
    </lineage>
</organism>
<accession>A0ABQ0U8N7</accession>
<dbReference type="RefSeq" id="WP_146910227.1">
    <property type="nucleotide sequence ID" value="NZ_BJUS01000050.1"/>
</dbReference>
<evidence type="ECO:0000313" key="1">
    <source>
        <dbReference type="EMBL" id="GEK74556.1"/>
    </source>
</evidence>
<protein>
    <submittedName>
        <fullName evidence="1">Uncharacterized protein</fullName>
    </submittedName>
</protein>
<dbReference type="EMBL" id="BJUS01000050">
    <property type="protein sequence ID" value="GEK74556.1"/>
    <property type="molecule type" value="Genomic_DNA"/>
</dbReference>
<dbReference type="Proteomes" id="UP000321121">
    <property type="component" value="Unassembled WGS sequence"/>
</dbReference>
<evidence type="ECO:0000313" key="2">
    <source>
        <dbReference type="Proteomes" id="UP000321121"/>
    </source>
</evidence>
<proteinExistence type="predicted"/>
<keyword evidence="2" id="KW-1185">Reference proteome</keyword>
<gene>
    <name evidence="1" type="ORF">HHA04nite_31000</name>
</gene>
<comment type="caution">
    <text evidence="1">The sequence shown here is derived from an EMBL/GenBank/DDBJ whole genome shotgun (WGS) entry which is preliminary data.</text>
</comment>
<name>A0ABQ0U8N7_9GAMM</name>
<reference evidence="1 2" key="1">
    <citation type="submission" date="2019-07" db="EMBL/GenBank/DDBJ databases">
        <title>Whole genome shotgun sequence of Halomonas halophila NBRC 102604.</title>
        <authorList>
            <person name="Hosoyama A."/>
            <person name="Uohara A."/>
            <person name="Ohji S."/>
            <person name="Ichikawa N."/>
        </authorList>
    </citation>
    <scope>NUCLEOTIDE SEQUENCE [LARGE SCALE GENOMIC DNA]</scope>
    <source>
        <strain evidence="1 2">NBRC 102604</strain>
    </source>
</reference>
<sequence>MESQQLDNPFDELTGMLEDGDLLGLLRHWRDREVFLPVMVHPDTGCRLPYIQHDEPDTPFAIAACDRASVERMLESGGATHEFEIHAFSLFKLCRDCLYNGVTHIGLIGSEFMLDQTALSFFAHSALVETPDEGTMRVRCSLVTDKPVRTPLEKHAKRLAQVWERFSVGPDGINSDLAGLWVVHEAGAAVLHKPEGGEEVLRDQLAPCDAALFDQWDEAIPDYVALAQDASVPEAAATSSASASSDVDHDTRVLVSLARWGVILLGIGLIAWALS</sequence>